<dbReference type="GO" id="GO:0003700">
    <property type="term" value="F:DNA-binding transcription factor activity"/>
    <property type="evidence" value="ECO:0007669"/>
    <property type="project" value="InterPro"/>
</dbReference>
<dbReference type="Proteomes" id="UP000630097">
    <property type="component" value="Unassembled WGS sequence"/>
</dbReference>
<sequence length="159" mass="17232">MGDPTGQDTRQATGGDLDPEEVGRLRLVIARLHRQMAQASGSQDLTFAQLSALARIEQRGPIRLGELATREGVSAPSMTRTITPLSAAGLIGKAPDPDDGRSFLVAITATGRRALARIRRERSALLARRIDRLDQRQREALAAAIPILEMLVDETAERS</sequence>
<comment type="caution">
    <text evidence="2">The sequence shown here is derived from an EMBL/GenBank/DDBJ whole genome shotgun (WGS) entry which is preliminary data.</text>
</comment>
<evidence type="ECO:0000313" key="2">
    <source>
        <dbReference type="EMBL" id="GIG82747.1"/>
    </source>
</evidence>
<reference evidence="2 3" key="1">
    <citation type="submission" date="2021-01" db="EMBL/GenBank/DDBJ databases">
        <title>Whole genome shotgun sequence of Planotetraspora kaengkrachanensis NBRC 104272.</title>
        <authorList>
            <person name="Komaki H."/>
            <person name="Tamura T."/>
        </authorList>
    </citation>
    <scope>NUCLEOTIDE SEQUENCE [LARGE SCALE GENOMIC DNA]</scope>
    <source>
        <strain evidence="2 3">NBRC 104272</strain>
    </source>
</reference>
<dbReference type="PANTHER" id="PTHR39515">
    <property type="entry name" value="CONSERVED PROTEIN"/>
    <property type="match status" value="1"/>
</dbReference>
<organism evidence="2 3">
    <name type="scientific">Planotetraspora kaengkrachanensis</name>
    <dbReference type="NCBI Taxonomy" id="575193"/>
    <lineage>
        <taxon>Bacteria</taxon>
        <taxon>Bacillati</taxon>
        <taxon>Actinomycetota</taxon>
        <taxon>Actinomycetes</taxon>
        <taxon>Streptosporangiales</taxon>
        <taxon>Streptosporangiaceae</taxon>
        <taxon>Planotetraspora</taxon>
    </lineage>
</organism>
<feature type="domain" description="HTH marR-type" evidence="1">
    <location>
        <begin position="18"/>
        <end position="153"/>
    </location>
</feature>
<dbReference type="PANTHER" id="PTHR39515:SF2">
    <property type="entry name" value="HTH-TYPE TRANSCRIPTIONAL REGULATOR RV0880"/>
    <property type="match status" value="1"/>
</dbReference>
<dbReference type="InterPro" id="IPR036390">
    <property type="entry name" value="WH_DNA-bd_sf"/>
</dbReference>
<evidence type="ECO:0000313" key="3">
    <source>
        <dbReference type="Proteomes" id="UP000630097"/>
    </source>
</evidence>
<protein>
    <submittedName>
        <fullName evidence="2">MarR family transcriptional regulator</fullName>
    </submittedName>
</protein>
<dbReference type="InterPro" id="IPR000835">
    <property type="entry name" value="HTH_MarR-typ"/>
</dbReference>
<proteinExistence type="predicted"/>
<dbReference type="InterPro" id="IPR052526">
    <property type="entry name" value="HTH-type_Bedaq_tolerance"/>
</dbReference>
<dbReference type="AlphaFoldDB" id="A0A8J3PXF7"/>
<accession>A0A8J3PXF7</accession>
<dbReference type="InterPro" id="IPR036388">
    <property type="entry name" value="WH-like_DNA-bd_sf"/>
</dbReference>
<evidence type="ECO:0000259" key="1">
    <source>
        <dbReference type="PROSITE" id="PS50995"/>
    </source>
</evidence>
<dbReference type="RefSeq" id="WP_203886071.1">
    <property type="nucleotide sequence ID" value="NZ_BAABHH010000023.1"/>
</dbReference>
<keyword evidence="3" id="KW-1185">Reference proteome</keyword>
<name>A0A8J3PXF7_9ACTN</name>
<dbReference type="Pfam" id="PF01047">
    <property type="entry name" value="MarR"/>
    <property type="match status" value="1"/>
</dbReference>
<dbReference type="EMBL" id="BONV01000032">
    <property type="protein sequence ID" value="GIG82747.1"/>
    <property type="molecule type" value="Genomic_DNA"/>
</dbReference>
<dbReference type="Gene3D" id="1.10.10.10">
    <property type="entry name" value="Winged helix-like DNA-binding domain superfamily/Winged helix DNA-binding domain"/>
    <property type="match status" value="1"/>
</dbReference>
<dbReference type="PROSITE" id="PS50995">
    <property type="entry name" value="HTH_MARR_2"/>
    <property type="match status" value="1"/>
</dbReference>
<gene>
    <name evidence="2" type="ORF">Pka01_58740</name>
</gene>
<dbReference type="SUPFAM" id="SSF46785">
    <property type="entry name" value="Winged helix' DNA-binding domain"/>
    <property type="match status" value="1"/>
</dbReference>
<dbReference type="SMART" id="SM00347">
    <property type="entry name" value="HTH_MARR"/>
    <property type="match status" value="1"/>
</dbReference>